<feature type="transmembrane region" description="Helical" evidence="1">
    <location>
        <begin position="21"/>
        <end position="42"/>
    </location>
</feature>
<dbReference type="EMBL" id="JAHXZN010000002">
    <property type="protein sequence ID" value="MBW6530753.1"/>
    <property type="molecule type" value="Genomic_DNA"/>
</dbReference>
<sequence length="63" mass="6673">MARPRTRRPFFSRLSRDGRGATAVEYALILAAIALTIAAGLGRVSTALSDVLTTVSTNLLVGR</sequence>
<keyword evidence="1" id="KW-1133">Transmembrane helix</keyword>
<dbReference type="Proteomes" id="UP000759103">
    <property type="component" value="Unassembled WGS sequence"/>
</dbReference>
<comment type="caution">
    <text evidence="2">The sequence shown here is derived from an EMBL/GenBank/DDBJ whole genome shotgun (WGS) entry which is preliminary data.</text>
</comment>
<protein>
    <submittedName>
        <fullName evidence="2">Flp family type IVb pilin</fullName>
    </submittedName>
</protein>
<keyword evidence="1" id="KW-0812">Transmembrane</keyword>
<reference evidence="2 3" key="1">
    <citation type="submission" date="2021-07" db="EMBL/GenBank/DDBJ databases">
        <title>Sphingomonas sp.</title>
        <authorList>
            <person name="Feng G."/>
            <person name="Li J."/>
            <person name="Pan M."/>
        </authorList>
    </citation>
    <scope>NUCLEOTIDE SEQUENCE [LARGE SCALE GENOMIC DNA]</scope>
    <source>
        <strain evidence="2 3">RRHST34</strain>
    </source>
</reference>
<name>A0ABS7BMJ3_9SPHN</name>
<accession>A0ABS7BMJ3</accession>
<gene>
    <name evidence="2" type="ORF">KZ820_08395</name>
</gene>
<dbReference type="RefSeq" id="WP_219748212.1">
    <property type="nucleotide sequence ID" value="NZ_JAHXZN010000002.1"/>
</dbReference>
<evidence type="ECO:0000313" key="3">
    <source>
        <dbReference type="Proteomes" id="UP000759103"/>
    </source>
</evidence>
<organism evidence="2 3">
    <name type="scientific">Sphingomonas citri</name>
    <dbReference type="NCBI Taxonomy" id="2862499"/>
    <lineage>
        <taxon>Bacteria</taxon>
        <taxon>Pseudomonadati</taxon>
        <taxon>Pseudomonadota</taxon>
        <taxon>Alphaproteobacteria</taxon>
        <taxon>Sphingomonadales</taxon>
        <taxon>Sphingomonadaceae</taxon>
        <taxon>Sphingomonas</taxon>
    </lineage>
</organism>
<evidence type="ECO:0000313" key="2">
    <source>
        <dbReference type="EMBL" id="MBW6530753.1"/>
    </source>
</evidence>
<dbReference type="Pfam" id="PF04964">
    <property type="entry name" value="Flp_Fap"/>
    <property type="match status" value="1"/>
</dbReference>
<evidence type="ECO:0000256" key="1">
    <source>
        <dbReference type="SAM" id="Phobius"/>
    </source>
</evidence>
<keyword evidence="1" id="KW-0472">Membrane</keyword>
<proteinExistence type="predicted"/>
<dbReference type="InterPro" id="IPR007047">
    <property type="entry name" value="Flp_Fap"/>
</dbReference>
<keyword evidence="3" id="KW-1185">Reference proteome</keyword>